<evidence type="ECO:0000313" key="2">
    <source>
        <dbReference type="Proteomes" id="UP001169760"/>
    </source>
</evidence>
<name>A0AAW7X7M6_9GAMM</name>
<dbReference type="AlphaFoldDB" id="A0AAW7X7M6"/>
<accession>A0AAW7X7M6</accession>
<protein>
    <submittedName>
        <fullName evidence="1">Uncharacterized protein</fullName>
    </submittedName>
</protein>
<comment type="caution">
    <text evidence="1">The sequence shown here is derived from an EMBL/GenBank/DDBJ whole genome shotgun (WGS) entry which is preliminary data.</text>
</comment>
<reference evidence="1" key="1">
    <citation type="submission" date="2023-07" db="EMBL/GenBank/DDBJ databases">
        <title>Genome content predicts the carbon catabolic preferences of heterotrophic bacteria.</title>
        <authorList>
            <person name="Gralka M."/>
        </authorList>
    </citation>
    <scope>NUCLEOTIDE SEQUENCE</scope>
    <source>
        <strain evidence="1">I3M17_2</strain>
    </source>
</reference>
<gene>
    <name evidence="1" type="ORF">Q4521_15405</name>
</gene>
<organism evidence="1 2">
    <name type="scientific">Saccharophagus degradans</name>
    <dbReference type="NCBI Taxonomy" id="86304"/>
    <lineage>
        <taxon>Bacteria</taxon>
        <taxon>Pseudomonadati</taxon>
        <taxon>Pseudomonadota</taxon>
        <taxon>Gammaproteobacteria</taxon>
        <taxon>Cellvibrionales</taxon>
        <taxon>Cellvibrionaceae</taxon>
        <taxon>Saccharophagus</taxon>
    </lineage>
</organism>
<sequence length="81" mass="9248">MDEGYWSDAKISPYWTSEGGLDFSIYGCCVQYYAKEDSDSLNKVENSQISQVNSKNPSIVHKYLLWCVLKKFSVANILLTK</sequence>
<evidence type="ECO:0000313" key="1">
    <source>
        <dbReference type="EMBL" id="MDO6423870.1"/>
    </source>
</evidence>
<dbReference type="Proteomes" id="UP001169760">
    <property type="component" value="Unassembled WGS sequence"/>
</dbReference>
<dbReference type="EMBL" id="JAUOPB010000011">
    <property type="protein sequence ID" value="MDO6423870.1"/>
    <property type="molecule type" value="Genomic_DNA"/>
</dbReference>
<proteinExistence type="predicted"/>